<protein>
    <recommendedName>
        <fullName evidence="3">Mitochondrial inner membrane protease subunit 2</fullName>
    </recommendedName>
</protein>
<reference evidence="13 14" key="1">
    <citation type="submission" date="2024-09" db="EMBL/GenBank/DDBJ databases">
        <title>Rethinking Asexuality: The Enigmatic Case of Functional Sexual Genes in Lepraria (Stereocaulaceae).</title>
        <authorList>
            <person name="Doellman M."/>
            <person name="Sun Y."/>
            <person name="Barcenas-Pena A."/>
            <person name="Lumbsch H.T."/>
            <person name="Grewe F."/>
        </authorList>
    </citation>
    <scope>NUCLEOTIDE SEQUENCE [LARGE SCALE GENOMIC DNA]</scope>
    <source>
        <strain evidence="13 14">Grewe 0041</strain>
    </source>
</reference>
<dbReference type="InterPro" id="IPR036286">
    <property type="entry name" value="LexA/Signal_pep-like_sf"/>
</dbReference>
<comment type="subcellular location">
    <subcellularLocation>
        <location evidence="1">Mitochondrion inner membrane</location>
        <topology evidence="1">Single-pass membrane protein</topology>
    </subcellularLocation>
</comment>
<evidence type="ECO:0000256" key="8">
    <source>
        <dbReference type="ARBA" id="ARBA00022989"/>
    </source>
</evidence>
<dbReference type="Gene3D" id="2.10.109.10">
    <property type="entry name" value="Umud Fragment, subunit A"/>
    <property type="match status" value="1"/>
</dbReference>
<evidence type="ECO:0000256" key="7">
    <source>
        <dbReference type="ARBA" id="ARBA00022801"/>
    </source>
</evidence>
<evidence type="ECO:0000256" key="4">
    <source>
        <dbReference type="ARBA" id="ARBA00022670"/>
    </source>
</evidence>
<dbReference type="InterPro" id="IPR037730">
    <property type="entry name" value="IMP2"/>
</dbReference>
<feature type="region of interest" description="Disordered" evidence="11">
    <location>
        <begin position="50"/>
        <end position="75"/>
    </location>
</feature>
<dbReference type="Pfam" id="PF10502">
    <property type="entry name" value="Peptidase_S26"/>
    <property type="match status" value="2"/>
</dbReference>
<evidence type="ECO:0000256" key="10">
    <source>
        <dbReference type="ARBA" id="ARBA00023136"/>
    </source>
</evidence>
<feature type="domain" description="Peptidase S26" evidence="12">
    <location>
        <begin position="88"/>
        <end position="175"/>
    </location>
</feature>
<evidence type="ECO:0000256" key="1">
    <source>
        <dbReference type="ARBA" id="ARBA00004434"/>
    </source>
</evidence>
<evidence type="ECO:0000256" key="11">
    <source>
        <dbReference type="SAM" id="MobiDB-lite"/>
    </source>
</evidence>
<keyword evidence="4" id="KW-0645">Protease</keyword>
<gene>
    <name evidence="13" type="ORF">ABVK25_011457</name>
</gene>
<evidence type="ECO:0000256" key="2">
    <source>
        <dbReference type="ARBA" id="ARBA00007066"/>
    </source>
</evidence>
<organism evidence="13 14">
    <name type="scientific">Lepraria finkii</name>
    <dbReference type="NCBI Taxonomy" id="1340010"/>
    <lineage>
        <taxon>Eukaryota</taxon>
        <taxon>Fungi</taxon>
        <taxon>Dikarya</taxon>
        <taxon>Ascomycota</taxon>
        <taxon>Pezizomycotina</taxon>
        <taxon>Lecanoromycetes</taxon>
        <taxon>OSLEUM clade</taxon>
        <taxon>Lecanoromycetidae</taxon>
        <taxon>Lecanorales</taxon>
        <taxon>Lecanorineae</taxon>
        <taxon>Stereocaulaceae</taxon>
        <taxon>Lepraria</taxon>
    </lineage>
</organism>
<evidence type="ECO:0000313" key="14">
    <source>
        <dbReference type="Proteomes" id="UP001590951"/>
    </source>
</evidence>
<sequence>MRLPPKSLGIGHCSQCTLSSVVRRFYIPPFSDHHASVSPTRLSEQYQPSVLHPPNTILQPPPPSSPIPPPKPKPRRFHHAGTLISGLTTFTAICAFISFIKENVFEIKSVAGESMYPFLNSDFNSSLQKDIVWVNKWRPGEDVRRGMVIAFWSPNHPNVVAVKRVIALEGDVVVTKPPYPFPREEVPVGHVWVEGDVENREKSLDSNYYGPVSKSLIEGKVTHIVWPSDKRCKIDPEDWKGSPRVLEGRGKVEKTEFY</sequence>
<feature type="compositionally biased region" description="Pro residues" evidence="11">
    <location>
        <begin position="59"/>
        <end position="71"/>
    </location>
</feature>
<comment type="similarity">
    <text evidence="2">Belongs to the peptidase S26 family. IMP2 subfamily.</text>
</comment>
<name>A0ABR4AVL0_9LECA</name>
<comment type="caution">
    <text evidence="13">The sequence shown here is derived from an EMBL/GenBank/DDBJ whole genome shotgun (WGS) entry which is preliminary data.</text>
</comment>
<keyword evidence="9" id="KW-0496">Mitochondrion</keyword>
<dbReference type="PRINTS" id="PR00727">
    <property type="entry name" value="LEADERPTASE"/>
</dbReference>
<evidence type="ECO:0000313" key="13">
    <source>
        <dbReference type="EMBL" id="KAL2047528.1"/>
    </source>
</evidence>
<dbReference type="InterPro" id="IPR019533">
    <property type="entry name" value="Peptidase_S26"/>
</dbReference>
<dbReference type="PANTHER" id="PTHR46041">
    <property type="entry name" value="MITOCHONDRIAL INNER MEMBRANE PROTEASE SUBUNIT 2"/>
    <property type="match status" value="1"/>
</dbReference>
<dbReference type="SUPFAM" id="SSF51306">
    <property type="entry name" value="LexA/Signal peptidase"/>
    <property type="match status" value="1"/>
</dbReference>
<feature type="domain" description="Peptidase S26" evidence="12">
    <location>
        <begin position="184"/>
        <end position="226"/>
    </location>
</feature>
<dbReference type="EMBL" id="JBHFEH010000098">
    <property type="protein sequence ID" value="KAL2047528.1"/>
    <property type="molecule type" value="Genomic_DNA"/>
</dbReference>
<evidence type="ECO:0000256" key="3">
    <source>
        <dbReference type="ARBA" id="ARBA00013650"/>
    </source>
</evidence>
<keyword evidence="8" id="KW-1133">Transmembrane helix</keyword>
<keyword evidence="10" id="KW-0472">Membrane</keyword>
<dbReference type="PANTHER" id="PTHR46041:SF2">
    <property type="entry name" value="MITOCHONDRIAL INNER MEMBRANE PROTEASE SUBUNIT 2"/>
    <property type="match status" value="1"/>
</dbReference>
<dbReference type="Proteomes" id="UP001590951">
    <property type="component" value="Unassembled WGS sequence"/>
</dbReference>
<dbReference type="InterPro" id="IPR000223">
    <property type="entry name" value="Pept_S26A_signal_pept_1"/>
</dbReference>
<proteinExistence type="inferred from homology"/>
<evidence type="ECO:0000256" key="5">
    <source>
        <dbReference type="ARBA" id="ARBA00022692"/>
    </source>
</evidence>
<accession>A0ABR4AVL0</accession>
<evidence type="ECO:0000256" key="6">
    <source>
        <dbReference type="ARBA" id="ARBA00022792"/>
    </source>
</evidence>
<evidence type="ECO:0000259" key="12">
    <source>
        <dbReference type="Pfam" id="PF10502"/>
    </source>
</evidence>
<keyword evidence="6" id="KW-0999">Mitochondrion inner membrane</keyword>
<dbReference type="CDD" id="cd06530">
    <property type="entry name" value="S26_SPase_I"/>
    <property type="match status" value="1"/>
</dbReference>
<keyword evidence="14" id="KW-1185">Reference proteome</keyword>
<keyword evidence="7" id="KW-0378">Hydrolase</keyword>
<evidence type="ECO:0000256" key="9">
    <source>
        <dbReference type="ARBA" id="ARBA00023128"/>
    </source>
</evidence>
<keyword evidence="5" id="KW-0812">Transmembrane</keyword>